<reference evidence="2" key="1">
    <citation type="submission" date="2017-09" db="EMBL/GenBank/DDBJ databases">
        <title>Depth-based differentiation of microbial function through sediment-hosted aquifers and enrichment of novel symbionts in the deep terrestrial subsurface.</title>
        <authorList>
            <person name="Probst A.J."/>
            <person name="Ladd B."/>
            <person name="Jarett J.K."/>
            <person name="Geller-Mcgrath D.E."/>
            <person name="Sieber C.M.K."/>
            <person name="Emerson J.B."/>
            <person name="Anantharaman K."/>
            <person name="Thomas B.C."/>
            <person name="Malmstrom R."/>
            <person name="Stieglmeier M."/>
            <person name="Klingl A."/>
            <person name="Woyke T."/>
            <person name="Ryan C.M."/>
            <person name="Banfield J.F."/>
        </authorList>
    </citation>
    <scope>NUCLEOTIDE SEQUENCE [LARGE SCALE GENOMIC DNA]</scope>
</reference>
<organism evidence="1 2">
    <name type="scientific">Candidatus Komeilibacteria bacterium CG_4_9_14_0_8_um_filter_36_9</name>
    <dbReference type="NCBI Taxonomy" id="1974473"/>
    <lineage>
        <taxon>Bacteria</taxon>
        <taxon>Candidatus Komeiliibacteriota</taxon>
    </lineage>
</organism>
<accession>A0A2M8DSE6</accession>
<dbReference type="Proteomes" id="UP000230136">
    <property type="component" value="Unassembled WGS sequence"/>
</dbReference>
<name>A0A2M8DSE6_9BACT</name>
<dbReference type="EMBL" id="PFSY01000009">
    <property type="protein sequence ID" value="PJC02302.1"/>
    <property type="molecule type" value="Genomic_DNA"/>
</dbReference>
<proteinExistence type="predicted"/>
<feature type="non-terminal residue" evidence="1">
    <location>
        <position position="1"/>
    </location>
</feature>
<comment type="caution">
    <text evidence="1">The sequence shown here is derived from an EMBL/GenBank/DDBJ whole genome shotgun (WGS) entry which is preliminary data.</text>
</comment>
<sequence length="68" mass="8049">IAHEIIHLAIYNKAKKLKLNYEQIEGLVDLFFIETKLKDIFPNYKIQNIGDSNKKLFYKIIKIKNSPK</sequence>
<protein>
    <submittedName>
        <fullName evidence="1">Uncharacterized protein</fullName>
    </submittedName>
</protein>
<gene>
    <name evidence="1" type="ORF">CO073_00180</name>
</gene>
<evidence type="ECO:0000313" key="1">
    <source>
        <dbReference type="EMBL" id="PJC02302.1"/>
    </source>
</evidence>
<dbReference type="AlphaFoldDB" id="A0A2M8DSE6"/>
<evidence type="ECO:0000313" key="2">
    <source>
        <dbReference type="Proteomes" id="UP000230136"/>
    </source>
</evidence>